<keyword evidence="1" id="KW-0812">Transmembrane</keyword>
<sequence length="125" mass="13472">MPPLSSIIFATQGCFNFLNGAAPLLSSTVARKNAEMLLTDSKHAIHVLALSCLSIGSLYIVAAKRGDKLAMWLSVVGRTIAVGIFWVDAGPWRKVAVFEGLCAGLLAGSLIWESRGEELKKRNQE</sequence>
<feature type="transmembrane region" description="Helical" evidence="1">
    <location>
        <begin position="44"/>
        <end position="62"/>
    </location>
</feature>
<feature type="transmembrane region" description="Helical" evidence="1">
    <location>
        <begin position="95"/>
        <end position="112"/>
    </location>
</feature>
<evidence type="ECO:0000313" key="2">
    <source>
        <dbReference type="EMBL" id="KAF5879363.1"/>
    </source>
</evidence>
<evidence type="ECO:0000256" key="1">
    <source>
        <dbReference type="SAM" id="Phobius"/>
    </source>
</evidence>
<evidence type="ECO:0000313" key="3">
    <source>
        <dbReference type="Proteomes" id="UP000531561"/>
    </source>
</evidence>
<keyword evidence="3" id="KW-1185">Reference proteome</keyword>
<dbReference type="RefSeq" id="XP_037198307.1">
    <property type="nucleotide sequence ID" value="XM_037336941.1"/>
</dbReference>
<reference evidence="2 3" key="1">
    <citation type="journal article" date="2020" name="Phytopathology">
        <title>A high-quality genome resource of Botrytis fragariae, a new and rapidly spreading fungal pathogen causing strawberry gray mold in the U.S.A.</title>
        <authorList>
            <person name="Wu Y."/>
            <person name="Saski C.A."/>
            <person name="Schnabel G."/>
            <person name="Xiao S."/>
            <person name="Hu M."/>
        </authorList>
    </citation>
    <scope>NUCLEOTIDE SEQUENCE [LARGE SCALE GENOMIC DNA]</scope>
    <source>
        <strain evidence="2 3">BVB16</strain>
    </source>
</reference>
<keyword evidence="1" id="KW-1133">Transmembrane helix</keyword>
<dbReference type="AlphaFoldDB" id="A0A8H6EP51"/>
<comment type="caution">
    <text evidence="2">The sequence shown here is derived from an EMBL/GenBank/DDBJ whole genome shotgun (WGS) entry which is preliminary data.</text>
</comment>
<gene>
    <name evidence="2" type="ORF">Bfra_006572</name>
</gene>
<dbReference type="GeneID" id="59260633"/>
<dbReference type="OrthoDB" id="10042947at2759"/>
<proteinExistence type="predicted"/>
<organism evidence="2 3">
    <name type="scientific">Botrytis fragariae</name>
    <dbReference type="NCBI Taxonomy" id="1964551"/>
    <lineage>
        <taxon>Eukaryota</taxon>
        <taxon>Fungi</taxon>
        <taxon>Dikarya</taxon>
        <taxon>Ascomycota</taxon>
        <taxon>Pezizomycotina</taxon>
        <taxon>Leotiomycetes</taxon>
        <taxon>Helotiales</taxon>
        <taxon>Sclerotiniaceae</taxon>
        <taxon>Botrytis</taxon>
    </lineage>
</organism>
<dbReference type="EMBL" id="JABFCT010000001">
    <property type="protein sequence ID" value="KAF5879363.1"/>
    <property type="molecule type" value="Genomic_DNA"/>
</dbReference>
<keyword evidence="1" id="KW-0472">Membrane</keyword>
<protein>
    <submittedName>
        <fullName evidence="2">Uncharacterized protein</fullName>
    </submittedName>
</protein>
<name>A0A8H6EP51_9HELO</name>
<accession>A0A8H6EP51</accession>
<feature type="transmembrane region" description="Helical" evidence="1">
    <location>
        <begin position="69"/>
        <end position="89"/>
    </location>
</feature>
<dbReference type="Proteomes" id="UP000531561">
    <property type="component" value="Unassembled WGS sequence"/>
</dbReference>